<evidence type="ECO:0000256" key="6">
    <source>
        <dbReference type="ARBA" id="ARBA00023136"/>
    </source>
</evidence>
<comment type="caution">
    <text evidence="14">The sequence shown here is derived from an EMBL/GenBank/DDBJ whole genome shotgun (WGS) entry which is preliminary data.</text>
</comment>
<keyword evidence="4" id="KW-0732">Signal</keyword>
<evidence type="ECO:0000256" key="3">
    <source>
        <dbReference type="ARBA" id="ARBA00022692"/>
    </source>
</evidence>
<reference evidence="14" key="1">
    <citation type="journal article" name="BMC Genomics">
        <title>Long-read sequencing and de novo genome assembly of marine medaka (Oryzias melastigma).</title>
        <authorList>
            <person name="Liang P."/>
            <person name="Saqib H.S.A."/>
            <person name="Ni X."/>
            <person name="Shen Y."/>
        </authorList>
    </citation>
    <scope>NUCLEOTIDE SEQUENCE</scope>
    <source>
        <strain evidence="14">Bigg-433</strain>
    </source>
</reference>
<feature type="domain" description="Ig-like" evidence="13">
    <location>
        <begin position="87"/>
        <end position="189"/>
    </location>
</feature>
<dbReference type="InterPro" id="IPR003598">
    <property type="entry name" value="Ig_sub2"/>
</dbReference>
<dbReference type="InterPro" id="IPR013106">
    <property type="entry name" value="Ig_V-set"/>
</dbReference>
<dbReference type="GO" id="GO:0042130">
    <property type="term" value="P:negative regulation of T cell proliferation"/>
    <property type="evidence" value="ECO:0007669"/>
    <property type="project" value="TreeGrafter"/>
</dbReference>
<gene>
    <name evidence="14" type="ORF">FQA47_004133</name>
</gene>
<dbReference type="InterPro" id="IPR051713">
    <property type="entry name" value="T-cell_Activation_Regulation"/>
</dbReference>
<dbReference type="Pfam" id="PF07686">
    <property type="entry name" value="V-set"/>
    <property type="match status" value="1"/>
</dbReference>
<evidence type="ECO:0000256" key="12">
    <source>
        <dbReference type="SAM" id="Phobius"/>
    </source>
</evidence>
<proteinExistence type="predicted"/>
<dbReference type="GO" id="GO:0007166">
    <property type="term" value="P:cell surface receptor signaling pathway"/>
    <property type="evidence" value="ECO:0007669"/>
    <property type="project" value="TreeGrafter"/>
</dbReference>
<name>A0A834CW94_ORYME</name>
<keyword evidence="6 12" id="KW-0472">Membrane</keyword>
<evidence type="ECO:0000256" key="7">
    <source>
        <dbReference type="ARBA" id="ARBA00023157"/>
    </source>
</evidence>
<keyword evidence="9" id="KW-0325">Glycoprotein</keyword>
<dbReference type="InterPro" id="IPR013783">
    <property type="entry name" value="Ig-like_fold"/>
</dbReference>
<dbReference type="GO" id="GO:0071222">
    <property type="term" value="P:cellular response to lipopolysaccharide"/>
    <property type="evidence" value="ECO:0007669"/>
    <property type="project" value="TreeGrafter"/>
</dbReference>
<keyword evidence="2" id="KW-1003">Cell membrane</keyword>
<dbReference type="InterPro" id="IPR003599">
    <property type="entry name" value="Ig_sub"/>
</dbReference>
<evidence type="ECO:0000256" key="1">
    <source>
        <dbReference type="ARBA" id="ARBA00004251"/>
    </source>
</evidence>
<dbReference type="SMART" id="SM00409">
    <property type="entry name" value="IG"/>
    <property type="match status" value="2"/>
</dbReference>
<dbReference type="InterPro" id="IPR007110">
    <property type="entry name" value="Ig-like_dom"/>
</dbReference>
<dbReference type="SMART" id="SM00406">
    <property type="entry name" value="IGv"/>
    <property type="match status" value="1"/>
</dbReference>
<dbReference type="GO" id="GO:0009897">
    <property type="term" value="C:external side of plasma membrane"/>
    <property type="evidence" value="ECO:0007669"/>
    <property type="project" value="TreeGrafter"/>
</dbReference>
<evidence type="ECO:0000256" key="5">
    <source>
        <dbReference type="ARBA" id="ARBA00022989"/>
    </source>
</evidence>
<feature type="compositionally biased region" description="Gly residues" evidence="11">
    <location>
        <begin position="1"/>
        <end position="11"/>
    </location>
</feature>
<keyword evidence="7" id="KW-1015">Disulfide bond</keyword>
<keyword evidence="10" id="KW-0393">Immunoglobulin domain</keyword>
<dbReference type="PANTHER" id="PTHR25466">
    <property type="entry name" value="T-LYMPHOCYTE ACTIVATION ANTIGEN"/>
    <property type="match status" value="1"/>
</dbReference>
<evidence type="ECO:0000313" key="14">
    <source>
        <dbReference type="EMBL" id="KAF6733391.1"/>
    </source>
</evidence>
<evidence type="ECO:0000259" key="13">
    <source>
        <dbReference type="PROSITE" id="PS50835"/>
    </source>
</evidence>
<keyword evidence="8" id="KW-0675">Receptor</keyword>
<dbReference type="SMART" id="SM00408">
    <property type="entry name" value="IGc2"/>
    <property type="match status" value="1"/>
</dbReference>
<dbReference type="PANTHER" id="PTHR25466:SF9">
    <property type="entry name" value="FIBRONECTIN TYPE-III DOMAIN-CONTAINING PROTEIN"/>
    <property type="match status" value="1"/>
</dbReference>
<evidence type="ECO:0000256" key="2">
    <source>
        <dbReference type="ARBA" id="ARBA00022475"/>
    </source>
</evidence>
<evidence type="ECO:0000256" key="10">
    <source>
        <dbReference type="ARBA" id="ARBA00023319"/>
    </source>
</evidence>
<protein>
    <submittedName>
        <fullName evidence="14">Hyaluronan and proteoglycan link protein 2</fullName>
    </submittedName>
</protein>
<dbReference type="GO" id="GO:0042102">
    <property type="term" value="P:positive regulation of T cell proliferation"/>
    <property type="evidence" value="ECO:0007669"/>
    <property type="project" value="TreeGrafter"/>
</dbReference>
<dbReference type="InterPro" id="IPR036179">
    <property type="entry name" value="Ig-like_dom_sf"/>
</dbReference>
<dbReference type="GO" id="GO:0006955">
    <property type="term" value="P:immune response"/>
    <property type="evidence" value="ECO:0007669"/>
    <property type="project" value="TreeGrafter"/>
</dbReference>
<dbReference type="Proteomes" id="UP000646548">
    <property type="component" value="Unassembled WGS sequence"/>
</dbReference>
<dbReference type="Gene3D" id="2.60.40.10">
    <property type="entry name" value="Immunoglobulins"/>
    <property type="match status" value="2"/>
</dbReference>
<feature type="region of interest" description="Disordered" evidence="11">
    <location>
        <begin position="1"/>
        <end position="28"/>
    </location>
</feature>
<dbReference type="PROSITE" id="PS50835">
    <property type="entry name" value="IG_LIKE"/>
    <property type="match status" value="1"/>
</dbReference>
<sequence>MEAGFWSGGGPTCRRSTSSGTRPLDSDLQHPSFRDRVFLTEDGGPSVVLENVDIGDSGTYWCRVLQEGGGAQPDSGPISTVQLLVVPELELIQAESGQSVTLPCRAEHVDPQVSVTWSRHDLEPQEVLLIQGGVVQGQHPSFRNRLEVGRWAELGDLSVTLKNVMPEDSGTYECRAVLRGGARRRRSSSDPDPISSVYLSVSPAAAGSAHNGAAEDGLPLALTAGAFTAGAALGAAAAAVLAVFLRRSGKQNRIPGLQRECAVV</sequence>
<feature type="transmembrane region" description="Helical" evidence="12">
    <location>
        <begin position="220"/>
        <end position="245"/>
    </location>
</feature>
<accession>A0A834CW94</accession>
<comment type="subcellular location">
    <subcellularLocation>
        <location evidence="1">Cell membrane</location>
        <topology evidence="1">Single-pass type I membrane protein</topology>
    </subcellularLocation>
</comment>
<dbReference type="AlphaFoldDB" id="A0A834CW94"/>
<keyword evidence="5 12" id="KW-1133">Transmembrane helix</keyword>
<evidence type="ECO:0000256" key="8">
    <source>
        <dbReference type="ARBA" id="ARBA00023170"/>
    </source>
</evidence>
<dbReference type="GO" id="GO:0031295">
    <property type="term" value="P:T cell costimulation"/>
    <property type="evidence" value="ECO:0007669"/>
    <property type="project" value="TreeGrafter"/>
</dbReference>
<keyword evidence="3 12" id="KW-0812">Transmembrane</keyword>
<evidence type="ECO:0000313" key="15">
    <source>
        <dbReference type="Proteomes" id="UP000646548"/>
    </source>
</evidence>
<evidence type="ECO:0000256" key="11">
    <source>
        <dbReference type="SAM" id="MobiDB-lite"/>
    </source>
</evidence>
<dbReference type="EMBL" id="WKFB01000159">
    <property type="protein sequence ID" value="KAF6733391.1"/>
    <property type="molecule type" value="Genomic_DNA"/>
</dbReference>
<evidence type="ECO:0000256" key="4">
    <source>
        <dbReference type="ARBA" id="ARBA00022729"/>
    </source>
</evidence>
<organism evidence="14 15">
    <name type="scientific">Oryzias melastigma</name>
    <name type="common">Marine medaka</name>
    <dbReference type="NCBI Taxonomy" id="30732"/>
    <lineage>
        <taxon>Eukaryota</taxon>
        <taxon>Metazoa</taxon>
        <taxon>Chordata</taxon>
        <taxon>Craniata</taxon>
        <taxon>Vertebrata</taxon>
        <taxon>Euteleostomi</taxon>
        <taxon>Actinopterygii</taxon>
        <taxon>Neopterygii</taxon>
        <taxon>Teleostei</taxon>
        <taxon>Neoteleostei</taxon>
        <taxon>Acanthomorphata</taxon>
        <taxon>Ovalentaria</taxon>
        <taxon>Atherinomorphae</taxon>
        <taxon>Beloniformes</taxon>
        <taxon>Adrianichthyidae</taxon>
        <taxon>Oryziinae</taxon>
        <taxon>Oryzias</taxon>
    </lineage>
</organism>
<dbReference type="SUPFAM" id="SSF48726">
    <property type="entry name" value="Immunoglobulin"/>
    <property type="match status" value="2"/>
</dbReference>
<evidence type="ECO:0000256" key="9">
    <source>
        <dbReference type="ARBA" id="ARBA00023180"/>
    </source>
</evidence>